<sequence>MPWTVLAVVGLSTAGLLVLGWCALLVYRQVLALSRELDAGALRVATAARSLEQAAEPVARRAGELLPGRSSPFTQGGPGRA</sequence>
<proteinExistence type="predicted"/>
<evidence type="ECO:0000256" key="2">
    <source>
        <dbReference type="SAM" id="Phobius"/>
    </source>
</evidence>
<evidence type="ECO:0008006" key="5">
    <source>
        <dbReference type="Google" id="ProtNLM"/>
    </source>
</evidence>
<keyword evidence="4" id="KW-1185">Reference proteome</keyword>
<protein>
    <recommendedName>
        <fullName evidence="5">Histidine kinase</fullName>
    </recommendedName>
</protein>
<keyword evidence="2" id="KW-1133">Transmembrane helix</keyword>
<dbReference type="Proteomes" id="UP001592531">
    <property type="component" value="Unassembled WGS sequence"/>
</dbReference>
<comment type="caution">
    <text evidence="3">The sequence shown here is derived from an EMBL/GenBank/DDBJ whole genome shotgun (WGS) entry which is preliminary data.</text>
</comment>
<feature type="region of interest" description="Disordered" evidence="1">
    <location>
        <begin position="62"/>
        <end position="81"/>
    </location>
</feature>
<evidence type="ECO:0000313" key="4">
    <source>
        <dbReference type="Proteomes" id="UP001592531"/>
    </source>
</evidence>
<keyword evidence="2" id="KW-0472">Membrane</keyword>
<gene>
    <name evidence="3" type="ORF">ACEZDE_31890</name>
</gene>
<feature type="transmembrane region" description="Helical" evidence="2">
    <location>
        <begin position="6"/>
        <end position="27"/>
    </location>
</feature>
<accession>A0ABV6W5D2</accession>
<keyword evidence="2" id="KW-0812">Transmembrane</keyword>
<organism evidence="3 4">
    <name type="scientific">Streptacidiphilus cavernicola</name>
    <dbReference type="NCBI Taxonomy" id="3342716"/>
    <lineage>
        <taxon>Bacteria</taxon>
        <taxon>Bacillati</taxon>
        <taxon>Actinomycetota</taxon>
        <taxon>Actinomycetes</taxon>
        <taxon>Kitasatosporales</taxon>
        <taxon>Streptomycetaceae</taxon>
        <taxon>Streptacidiphilus</taxon>
    </lineage>
</organism>
<evidence type="ECO:0000313" key="3">
    <source>
        <dbReference type="EMBL" id="MFC1421211.1"/>
    </source>
</evidence>
<reference evidence="3 4" key="1">
    <citation type="submission" date="2024-09" db="EMBL/GenBank/DDBJ databases">
        <authorList>
            <person name="Lee S.D."/>
        </authorList>
    </citation>
    <scope>NUCLEOTIDE SEQUENCE [LARGE SCALE GENOMIC DNA]</scope>
    <source>
        <strain evidence="3 4">N8-3</strain>
    </source>
</reference>
<name>A0ABV6W5D2_9ACTN</name>
<evidence type="ECO:0000256" key="1">
    <source>
        <dbReference type="SAM" id="MobiDB-lite"/>
    </source>
</evidence>
<dbReference type="EMBL" id="JBHFAB010000035">
    <property type="protein sequence ID" value="MFC1421211.1"/>
    <property type="molecule type" value="Genomic_DNA"/>
</dbReference>